<dbReference type="PANTHER" id="PTHR33362:SF2">
    <property type="entry name" value="TRAP TRANSPORTER LARGE PERMEASE PROTEIN"/>
    <property type="match status" value="1"/>
</dbReference>
<dbReference type="OrthoDB" id="3761770at2"/>
<dbReference type="Pfam" id="PF06808">
    <property type="entry name" value="DctM"/>
    <property type="match status" value="1"/>
</dbReference>
<evidence type="ECO:0000259" key="8">
    <source>
        <dbReference type="Pfam" id="PF06808"/>
    </source>
</evidence>
<proteinExistence type="predicted"/>
<dbReference type="RefSeq" id="WP_066567132.1">
    <property type="nucleotide sequence ID" value="NZ_CP015622.1"/>
</dbReference>
<keyword evidence="3" id="KW-0997">Cell inner membrane</keyword>
<dbReference type="GO" id="GO:0022857">
    <property type="term" value="F:transmembrane transporter activity"/>
    <property type="evidence" value="ECO:0007669"/>
    <property type="project" value="TreeGrafter"/>
</dbReference>
<keyword evidence="5 7" id="KW-1133">Transmembrane helix</keyword>
<sequence>MGIIALLVFIAIAVVLNVFLKRDISEALLVGLIGTALVGGAQAPKLLFDAVVSAAQSEVTFAGMAFVFMGIVVQSTGLIDRLIAILNSIFGRLRGGAGYVSTLGSAMIGLIAGSTAGNSATVGSVTIPWMKKTGWTSERSATLVAGNSGLGVALPPNSTMFIILALPAAAASSASQVYIALACGGAYAVFYRLVVVFYWTRKDKIPATPADQRVPFGEAFKAGWRSPLIFLGILIPVLLTIGPLSAWLKVNGVGEPGIKSMSIIVWVPILITAIALIEGRKRIANNLAHFRIQISRDLPQFATVGISLFSALAAANIMEDLGVGPQLSNWLDSMDLPKAVMVIIVCVMCIIVATPLSSTATAAAIGAPAVAALAAVGIDPTVAIVVILLCTSTEGASPPVGAPIYLSAAIADANPTKMFVPLITYFVVPMVLLAWLVGMGILPVIVPAG</sequence>
<feature type="transmembrane region" description="Helical" evidence="7">
    <location>
        <begin position="422"/>
        <end position="446"/>
    </location>
</feature>
<keyword evidence="4 7" id="KW-0812">Transmembrane</keyword>
<feature type="transmembrane region" description="Helical" evidence="7">
    <location>
        <begin position="338"/>
        <end position="357"/>
    </location>
</feature>
<dbReference type="KEGG" id="ccjz:ccrud_10270"/>
<dbReference type="InterPro" id="IPR004681">
    <property type="entry name" value="TRAP_DctM"/>
</dbReference>
<evidence type="ECO:0000313" key="9">
    <source>
        <dbReference type="EMBL" id="ANE04548.1"/>
    </source>
</evidence>
<dbReference type="InterPro" id="IPR010656">
    <property type="entry name" value="DctM"/>
</dbReference>
<keyword evidence="10" id="KW-1185">Reference proteome</keyword>
<dbReference type="EMBL" id="CP015622">
    <property type="protein sequence ID" value="ANE04548.1"/>
    <property type="molecule type" value="Genomic_DNA"/>
</dbReference>
<evidence type="ECO:0000256" key="3">
    <source>
        <dbReference type="ARBA" id="ARBA00022519"/>
    </source>
</evidence>
<comment type="subcellular location">
    <subcellularLocation>
        <location evidence="1">Cell inner membrane</location>
        <topology evidence="1">Multi-pass membrane protein</topology>
    </subcellularLocation>
</comment>
<dbReference type="Proteomes" id="UP000076929">
    <property type="component" value="Chromosome"/>
</dbReference>
<dbReference type="GO" id="GO:0005886">
    <property type="term" value="C:plasma membrane"/>
    <property type="evidence" value="ECO:0007669"/>
    <property type="project" value="UniProtKB-SubCell"/>
</dbReference>
<protein>
    <submittedName>
        <fullName evidence="9">C4-dicarboxylate ABC transporter substrate-binding protein</fullName>
    </submittedName>
</protein>
<feature type="transmembrane region" description="Helical" evidence="7">
    <location>
        <begin position="27"/>
        <end position="47"/>
    </location>
</feature>
<organism evidence="9 10">
    <name type="scientific">Corynebacterium crudilactis</name>
    <dbReference type="NCBI Taxonomy" id="1652495"/>
    <lineage>
        <taxon>Bacteria</taxon>
        <taxon>Bacillati</taxon>
        <taxon>Actinomycetota</taxon>
        <taxon>Actinomycetes</taxon>
        <taxon>Mycobacteriales</taxon>
        <taxon>Corynebacteriaceae</taxon>
        <taxon>Corynebacterium</taxon>
    </lineage>
</organism>
<evidence type="ECO:0000256" key="4">
    <source>
        <dbReference type="ARBA" id="ARBA00022692"/>
    </source>
</evidence>
<evidence type="ECO:0000313" key="10">
    <source>
        <dbReference type="Proteomes" id="UP000076929"/>
    </source>
</evidence>
<evidence type="ECO:0000256" key="5">
    <source>
        <dbReference type="ARBA" id="ARBA00022989"/>
    </source>
</evidence>
<feature type="domain" description="TRAP C4-dicarboxylate transport system permease DctM subunit" evidence="8">
    <location>
        <begin position="3"/>
        <end position="438"/>
    </location>
</feature>
<feature type="transmembrane region" description="Helical" evidence="7">
    <location>
        <begin position="260"/>
        <end position="277"/>
    </location>
</feature>
<evidence type="ECO:0000256" key="2">
    <source>
        <dbReference type="ARBA" id="ARBA00022475"/>
    </source>
</evidence>
<feature type="transmembrane region" description="Helical" evidence="7">
    <location>
        <begin position="369"/>
        <end position="389"/>
    </location>
</feature>
<feature type="transmembrane region" description="Helical" evidence="7">
    <location>
        <begin position="59"/>
        <end position="79"/>
    </location>
</feature>
<dbReference type="STRING" id="1652495.ccrud_10270"/>
<evidence type="ECO:0000256" key="7">
    <source>
        <dbReference type="SAM" id="Phobius"/>
    </source>
</evidence>
<name>A0A172QV76_9CORY</name>
<reference evidence="9 10" key="1">
    <citation type="submission" date="2016-05" db="EMBL/GenBank/DDBJ databases">
        <title>Complete genome sequence of Corynebacterium crudilactis, a new Corynebacterium species isolated from raw cow's milk.</title>
        <authorList>
            <person name="Christian R."/>
            <person name="Zimmermann J."/>
            <person name="Lipski A."/>
            <person name="Kalinowski J."/>
        </authorList>
    </citation>
    <scope>NUCLEOTIDE SEQUENCE [LARGE SCALE GENOMIC DNA]</scope>
    <source>
        <strain evidence="9 10">JZ16</strain>
    </source>
</reference>
<gene>
    <name evidence="9" type="ORF">ccrud_10270</name>
</gene>
<accession>A0A172QV76</accession>
<keyword evidence="2" id="KW-1003">Cell membrane</keyword>
<feature type="transmembrane region" description="Helical" evidence="7">
    <location>
        <begin position="177"/>
        <end position="199"/>
    </location>
</feature>
<evidence type="ECO:0000256" key="1">
    <source>
        <dbReference type="ARBA" id="ARBA00004429"/>
    </source>
</evidence>
<evidence type="ECO:0000256" key="6">
    <source>
        <dbReference type="ARBA" id="ARBA00023136"/>
    </source>
</evidence>
<feature type="transmembrane region" description="Helical" evidence="7">
    <location>
        <begin position="99"/>
        <end position="129"/>
    </location>
</feature>
<dbReference type="PANTHER" id="PTHR33362">
    <property type="entry name" value="SIALIC ACID TRAP TRANSPORTER PERMEASE PROTEIN SIAT-RELATED"/>
    <property type="match status" value="1"/>
</dbReference>
<feature type="transmembrane region" description="Helical" evidence="7">
    <location>
        <begin position="228"/>
        <end position="248"/>
    </location>
</feature>
<feature type="transmembrane region" description="Helical" evidence="7">
    <location>
        <begin position="298"/>
        <end position="318"/>
    </location>
</feature>
<dbReference type="AlphaFoldDB" id="A0A172QV76"/>
<keyword evidence="6 7" id="KW-0472">Membrane</keyword>